<protein>
    <recommendedName>
        <fullName evidence="5">NR LBD domain-containing protein</fullName>
    </recommendedName>
</protein>
<dbReference type="Pfam" id="PF00104">
    <property type="entry name" value="Hormone_recep"/>
    <property type="match status" value="1"/>
</dbReference>
<dbReference type="SMART" id="SM00430">
    <property type="entry name" value="HOLI"/>
    <property type="match status" value="1"/>
</dbReference>
<dbReference type="Proteomes" id="UP000230233">
    <property type="component" value="Chromosome III"/>
</dbReference>
<evidence type="ECO:0000313" key="7">
    <source>
        <dbReference type="Proteomes" id="UP000230233"/>
    </source>
</evidence>
<accession>A0A2G5UF72</accession>
<keyword evidence="3" id="KW-0804">Transcription</keyword>
<dbReference type="EMBL" id="PDUG01000003">
    <property type="protein sequence ID" value="PIC38198.1"/>
    <property type="molecule type" value="Genomic_DNA"/>
</dbReference>
<dbReference type="InterPro" id="IPR000536">
    <property type="entry name" value="Nucl_hrmn_rcpt_lig-bd"/>
</dbReference>
<proteinExistence type="inferred from homology"/>
<reference evidence="7" key="1">
    <citation type="submission" date="2017-10" db="EMBL/GenBank/DDBJ databases">
        <title>Rapid genome shrinkage in a self-fertile nematode reveals novel sperm competition proteins.</title>
        <authorList>
            <person name="Yin D."/>
            <person name="Schwarz E.M."/>
            <person name="Thomas C.G."/>
            <person name="Felde R.L."/>
            <person name="Korf I.F."/>
            <person name="Cutter A.D."/>
            <person name="Schartner C.M."/>
            <person name="Ralston E.J."/>
            <person name="Meyer B.J."/>
            <person name="Haag E.S."/>
        </authorList>
    </citation>
    <scope>NUCLEOTIDE SEQUENCE [LARGE SCALE GENOMIC DNA]</scope>
    <source>
        <strain evidence="7">JU1422</strain>
    </source>
</reference>
<dbReference type="AlphaFoldDB" id="A0A2G5UF72"/>
<evidence type="ECO:0000256" key="1">
    <source>
        <dbReference type="ARBA" id="ARBA00005993"/>
    </source>
</evidence>
<dbReference type="PANTHER" id="PTHR45886">
    <property type="entry name" value="NUCLEAR HORMONE RECEPTOR FAMILY-RELATED-RELATED"/>
    <property type="match status" value="1"/>
</dbReference>
<comment type="caution">
    <text evidence="6">The sequence shown here is derived from an EMBL/GenBank/DDBJ whole genome shotgun (WGS) entry which is preliminary data.</text>
</comment>
<comment type="similarity">
    <text evidence="1">Belongs to the nuclear hormone receptor family.</text>
</comment>
<dbReference type="PROSITE" id="PS51843">
    <property type="entry name" value="NR_LBD"/>
    <property type="match status" value="1"/>
</dbReference>
<evidence type="ECO:0000259" key="5">
    <source>
        <dbReference type="PROSITE" id="PS51843"/>
    </source>
</evidence>
<feature type="domain" description="NR LBD" evidence="5">
    <location>
        <begin position="97"/>
        <end position="321"/>
    </location>
</feature>
<gene>
    <name evidence="6" type="primary">Cni-ZK418.10</name>
    <name evidence="6" type="synonym">Cnig_chr_III.g10287</name>
    <name evidence="6" type="ORF">B9Z55_010287</name>
</gene>
<evidence type="ECO:0000256" key="2">
    <source>
        <dbReference type="ARBA" id="ARBA00023015"/>
    </source>
</evidence>
<dbReference type="SUPFAM" id="SSF48508">
    <property type="entry name" value="Nuclear receptor ligand-binding domain"/>
    <property type="match status" value="1"/>
</dbReference>
<dbReference type="SUPFAM" id="SSF57716">
    <property type="entry name" value="Glucocorticoid receptor-like (DNA-binding domain)"/>
    <property type="match status" value="1"/>
</dbReference>
<dbReference type="OrthoDB" id="5777876at2759"/>
<evidence type="ECO:0000313" key="6">
    <source>
        <dbReference type="EMBL" id="PIC38198.1"/>
    </source>
</evidence>
<organism evidence="6 7">
    <name type="scientific">Caenorhabditis nigoni</name>
    <dbReference type="NCBI Taxonomy" id="1611254"/>
    <lineage>
        <taxon>Eukaryota</taxon>
        <taxon>Metazoa</taxon>
        <taxon>Ecdysozoa</taxon>
        <taxon>Nematoda</taxon>
        <taxon>Chromadorea</taxon>
        <taxon>Rhabditida</taxon>
        <taxon>Rhabditina</taxon>
        <taxon>Rhabditomorpha</taxon>
        <taxon>Rhabditoidea</taxon>
        <taxon>Rhabditidae</taxon>
        <taxon>Peloderinae</taxon>
        <taxon>Caenorhabditis</taxon>
    </lineage>
</organism>
<dbReference type="InterPro" id="IPR035500">
    <property type="entry name" value="NHR-like_dom_sf"/>
</dbReference>
<evidence type="ECO:0000256" key="3">
    <source>
        <dbReference type="ARBA" id="ARBA00023163"/>
    </source>
</evidence>
<evidence type="ECO:0000256" key="4">
    <source>
        <dbReference type="ARBA" id="ARBA00023170"/>
    </source>
</evidence>
<keyword evidence="2" id="KW-0805">Transcription regulation</keyword>
<keyword evidence="7" id="KW-1185">Reference proteome</keyword>
<sequence>MAICQICQKGGSNILSRYGVLCCNACQLTHRYHCGSSIMIIDRIYNQEPNCRYCRFKRNLEIARINDPIDPVTVMLDDLSARHKHREAVFHKYHIDRMVSIEEALRGVQTKCFAKSNNDYKFTFDERSTMNQITVVGFLKNLDMVQRLGDDQRDSTKFVRGVRFRYAILATAFRSYETKKGYLAIANGIDIFPDLTKIPDGVFDPKFLDKIRCLLVAKLSELKVTLNEFLILSMILICASGQHIDLSDNGKEFMRTQMNVYGAALSQLCMRNDSKNGPVRFVELLSVCQVVETTYQHIESFAQLFRMAVPVIPSRELIKFE</sequence>
<keyword evidence="4" id="KW-0675">Receptor</keyword>
<dbReference type="Gene3D" id="1.10.565.10">
    <property type="entry name" value="Retinoid X Receptor"/>
    <property type="match status" value="1"/>
</dbReference>
<name>A0A2G5UF72_9PELO</name>
<dbReference type="PANTHER" id="PTHR45886:SF9">
    <property type="entry name" value="NR LBD DOMAIN-CONTAINING PROTEIN-RELATED"/>
    <property type="match status" value="1"/>
</dbReference>